<evidence type="ECO:0000313" key="2">
    <source>
        <dbReference type="EMBL" id="CAI9929496.1"/>
    </source>
</evidence>
<evidence type="ECO:0000256" key="1">
    <source>
        <dbReference type="SAM" id="MobiDB-lite"/>
    </source>
</evidence>
<evidence type="ECO:0000313" key="4">
    <source>
        <dbReference type="Proteomes" id="UP001642409"/>
    </source>
</evidence>
<keyword evidence="4" id="KW-1185">Reference proteome</keyword>
<dbReference type="EMBL" id="CATOUU010000435">
    <property type="protein sequence ID" value="CAI9929496.1"/>
    <property type="molecule type" value="Genomic_DNA"/>
</dbReference>
<evidence type="ECO:0000313" key="3">
    <source>
        <dbReference type="EMBL" id="CAL6076464.1"/>
    </source>
</evidence>
<feature type="compositionally biased region" description="Basic residues" evidence="1">
    <location>
        <begin position="61"/>
        <end position="73"/>
    </location>
</feature>
<dbReference type="AlphaFoldDB" id="A0AA86P2P1"/>
<accession>A0AA86P2P1</accession>
<reference evidence="2" key="1">
    <citation type="submission" date="2023-06" db="EMBL/GenBank/DDBJ databases">
        <authorList>
            <person name="Kurt Z."/>
        </authorList>
    </citation>
    <scope>NUCLEOTIDE SEQUENCE</scope>
</reference>
<sequence length="100" mass="10976">MDRPRLPPAGQAGSALRPGLGQDIADPVPGRVSGVPQEQVLHPHQQQRGIPGEEAGEPQPKQHRIRRAKRRRASAAADGDTEGDFDVILFRHLQNGFRHI</sequence>
<organism evidence="2">
    <name type="scientific">Hexamita inflata</name>
    <dbReference type="NCBI Taxonomy" id="28002"/>
    <lineage>
        <taxon>Eukaryota</taxon>
        <taxon>Metamonada</taxon>
        <taxon>Diplomonadida</taxon>
        <taxon>Hexamitidae</taxon>
        <taxon>Hexamitinae</taxon>
        <taxon>Hexamita</taxon>
    </lineage>
</organism>
<name>A0AA86P2P1_9EUKA</name>
<reference evidence="3 4" key="2">
    <citation type="submission" date="2024-07" db="EMBL/GenBank/DDBJ databases">
        <authorList>
            <person name="Akdeniz Z."/>
        </authorList>
    </citation>
    <scope>NUCLEOTIDE SEQUENCE [LARGE SCALE GENOMIC DNA]</scope>
</reference>
<gene>
    <name evidence="2" type="ORF">HINF_LOCUS17141</name>
    <name evidence="3" type="ORF">HINF_LOCUS57705</name>
</gene>
<comment type="caution">
    <text evidence="2">The sequence shown here is derived from an EMBL/GenBank/DDBJ whole genome shotgun (WGS) entry which is preliminary data.</text>
</comment>
<dbReference type="Proteomes" id="UP001642409">
    <property type="component" value="Unassembled WGS sequence"/>
</dbReference>
<protein>
    <submittedName>
        <fullName evidence="3">Hypothetical_protein</fullName>
    </submittedName>
</protein>
<dbReference type="EMBL" id="CAXDID020000319">
    <property type="protein sequence ID" value="CAL6076464.1"/>
    <property type="molecule type" value="Genomic_DNA"/>
</dbReference>
<feature type="region of interest" description="Disordered" evidence="1">
    <location>
        <begin position="1"/>
        <end position="82"/>
    </location>
</feature>
<proteinExistence type="predicted"/>